<evidence type="ECO:0000313" key="3">
    <source>
        <dbReference type="Proteomes" id="UP000187209"/>
    </source>
</evidence>
<dbReference type="EMBL" id="MPUH01000048">
    <property type="protein sequence ID" value="OMJ93120.1"/>
    <property type="molecule type" value="Genomic_DNA"/>
</dbReference>
<feature type="region of interest" description="Disordered" evidence="1">
    <location>
        <begin position="58"/>
        <end position="77"/>
    </location>
</feature>
<sequence length="222" mass="25365">MMNGELHLISSLTKESEKYSFKDSSAMQRIRFSLPEVSGWNDELEYFSSISTTSKIPQSRKQSNCITESPSKPEKALQIPEPKPIYKRDPPKGLPSASPSLYKIAKICLNDKQIFTKEKHLVKNEPKQRLPIITKNNFSSVFFAQKKNHKNDKRPTLTTGINDVLNLLKPGLKNPIMTIVTPQLRSKSELYKSCSKKKHQKNVEFTFLNTLSPDFNKNNKPV</sequence>
<evidence type="ECO:0000313" key="2">
    <source>
        <dbReference type="EMBL" id="OMJ93120.1"/>
    </source>
</evidence>
<evidence type="ECO:0000256" key="1">
    <source>
        <dbReference type="SAM" id="MobiDB-lite"/>
    </source>
</evidence>
<comment type="caution">
    <text evidence="2">The sequence shown here is derived from an EMBL/GenBank/DDBJ whole genome shotgun (WGS) entry which is preliminary data.</text>
</comment>
<protein>
    <submittedName>
        <fullName evidence="2">Uncharacterized protein</fullName>
    </submittedName>
</protein>
<proteinExistence type="predicted"/>
<feature type="compositionally biased region" description="Polar residues" evidence="1">
    <location>
        <begin position="58"/>
        <end position="70"/>
    </location>
</feature>
<dbReference type="AlphaFoldDB" id="A0A1R2CVV4"/>
<organism evidence="2 3">
    <name type="scientific">Stentor coeruleus</name>
    <dbReference type="NCBI Taxonomy" id="5963"/>
    <lineage>
        <taxon>Eukaryota</taxon>
        <taxon>Sar</taxon>
        <taxon>Alveolata</taxon>
        <taxon>Ciliophora</taxon>
        <taxon>Postciliodesmatophora</taxon>
        <taxon>Heterotrichea</taxon>
        <taxon>Heterotrichida</taxon>
        <taxon>Stentoridae</taxon>
        <taxon>Stentor</taxon>
    </lineage>
</organism>
<reference evidence="2 3" key="1">
    <citation type="submission" date="2016-11" db="EMBL/GenBank/DDBJ databases">
        <title>The macronuclear genome of Stentor coeruleus: a giant cell with tiny introns.</title>
        <authorList>
            <person name="Slabodnick M."/>
            <person name="Ruby J.G."/>
            <person name="Reiff S.B."/>
            <person name="Swart E.C."/>
            <person name="Gosai S."/>
            <person name="Prabakaran S."/>
            <person name="Witkowska E."/>
            <person name="Larue G.E."/>
            <person name="Fisher S."/>
            <person name="Freeman R.M."/>
            <person name="Gunawardena J."/>
            <person name="Chu W."/>
            <person name="Stover N.A."/>
            <person name="Gregory B.D."/>
            <person name="Nowacki M."/>
            <person name="Derisi J."/>
            <person name="Roy S.W."/>
            <person name="Marshall W.F."/>
            <person name="Sood P."/>
        </authorList>
    </citation>
    <scope>NUCLEOTIDE SEQUENCE [LARGE SCALE GENOMIC DNA]</scope>
    <source>
        <strain evidence="2">WM001</strain>
    </source>
</reference>
<dbReference type="Proteomes" id="UP000187209">
    <property type="component" value="Unassembled WGS sequence"/>
</dbReference>
<gene>
    <name evidence="2" type="ORF">SteCoe_3936</name>
</gene>
<keyword evidence="3" id="KW-1185">Reference proteome</keyword>
<accession>A0A1R2CVV4</accession>
<name>A0A1R2CVV4_9CILI</name>